<reference evidence="1" key="1">
    <citation type="submission" date="2015-07" db="EMBL/GenBank/DDBJ databases">
        <title>Adaptation to a free-living lifestyle via gene acquisitions in the diplomonad Trepomonas sp. PC1.</title>
        <authorList>
            <person name="Xu F."/>
            <person name="Jerlstrom-Hultqvist J."/>
            <person name="Kolisko M."/>
            <person name="Simpson A.G.B."/>
            <person name="Roger A.J."/>
            <person name="Svard S.G."/>
            <person name="Andersson J.O."/>
        </authorList>
    </citation>
    <scope>NUCLEOTIDE SEQUENCE</scope>
    <source>
        <strain evidence="1">PC1</strain>
    </source>
</reference>
<feature type="non-terminal residue" evidence="1">
    <location>
        <position position="1"/>
    </location>
</feature>
<organism evidence="1">
    <name type="scientific">Trepomonas sp. PC1</name>
    <dbReference type="NCBI Taxonomy" id="1076344"/>
    <lineage>
        <taxon>Eukaryota</taxon>
        <taxon>Metamonada</taxon>
        <taxon>Diplomonadida</taxon>
        <taxon>Hexamitidae</taxon>
        <taxon>Hexamitinae</taxon>
        <taxon>Trepomonas</taxon>
    </lineage>
</organism>
<accession>A0A146JVS4</accession>
<dbReference type="SUPFAM" id="SSF54001">
    <property type="entry name" value="Cysteine proteinases"/>
    <property type="match status" value="1"/>
</dbReference>
<dbReference type="InterPro" id="IPR038765">
    <property type="entry name" value="Papain-like_cys_pep_sf"/>
</dbReference>
<dbReference type="Gene3D" id="3.90.70.10">
    <property type="entry name" value="Cysteine proteinases"/>
    <property type="match status" value="1"/>
</dbReference>
<gene>
    <name evidence="1" type="ORF">TPC1_31872</name>
</gene>
<evidence type="ECO:0008006" key="2">
    <source>
        <dbReference type="Google" id="ProtNLM"/>
    </source>
</evidence>
<dbReference type="EMBL" id="GDID01007973">
    <property type="protein sequence ID" value="JAP88633.1"/>
    <property type="molecule type" value="Transcribed_RNA"/>
</dbReference>
<proteinExistence type="predicted"/>
<evidence type="ECO:0000313" key="1">
    <source>
        <dbReference type="EMBL" id="JAP88633.1"/>
    </source>
</evidence>
<dbReference type="AlphaFoldDB" id="A0A146JVS4"/>
<protein>
    <recommendedName>
        <fullName evidence="2">Ubiquitin carboxyl-terminal hydrolase family protein</fullName>
    </recommendedName>
</protein>
<feature type="non-terminal residue" evidence="1">
    <location>
        <position position="302"/>
    </location>
</feature>
<name>A0A146JVS4_9EUKA</name>
<sequence length="302" mass="35642">KEQSSWSNQQNKIQDKFQRNADFISQYSGCKKQVDCVLPQAYSQIHNTCKLKQTPYKNYASIAFHFLFKQSAFVDSFQKQSKKTELMINLDKILHTYKTQPECDISEVDRYIVRKSRKFKNVKNDATEYFLTILELLEIELSTPRPYQQFLFKNLCVDEFQTTLSKTFVSNLFLFVMLKEVECSKCHEKHIVLQQEQILVVDSATTQSIESLLQRQFVSLKCEKCGIAQHFVTQFFVKKPKQLLILAQKSHKFEQVIQLGKFFYEKFRQDALFEVESTIGFKDGEWEIEGERENTIMIAYKE</sequence>